<dbReference type="PANTHER" id="PTHR44845">
    <property type="entry name" value="CARRIER DOMAIN-CONTAINING PROTEIN"/>
    <property type="match status" value="1"/>
</dbReference>
<dbReference type="Gene3D" id="3.40.50.980">
    <property type="match status" value="2"/>
</dbReference>
<dbReference type="InterPro" id="IPR025110">
    <property type="entry name" value="AMP-bd_C"/>
</dbReference>
<sequence>MRSPDQYTTICSLFEEKVKQCLENTAVYLEDRQISYDAFNKQANQYARYLQRKGLPLNGIVGIQLARSFEMLVAIFAVLKAGGAYLPIDPMAPVLRNQAILEDSQIKFLIVSDHSLLTATPGLQVLSIHANVSDEDCHNLNLPGKKQDLAYVMYTSGTTGKPKGVLISHQALLNRILWMQNTFPLQSHDVVFHKTHICFDISVWETCWWSIAGAGVVLLPPRKEHDIKLFIQMIEQYQINVIHFVPSVLRIFLSYIEQDFSINRLSSLKYVFSSGEALDAKSVNLFNQLFQDQKTILVNLYGPTEATIDVSCFICEKHKRFNTVPIGKPIQNTQFFVLDEQLNSSGFEPGELYISGVGLAQGYLNNPVLTQASFIDNPYLPGEKMYRTGDIVRWNQEGELLFLGRKDDQVKLRGIRIELGEIQHHLLAHPNIHDAVVVCEKVDCLDHRMVVFLIANNKQTKIGSAELKSFLKNRLPDYMIPEHYLWLSAFPIKENGKIDKETLLSFIEHEQCPRNKNNQGK</sequence>
<dbReference type="SUPFAM" id="SSF56801">
    <property type="entry name" value="Acetyl-CoA synthetase-like"/>
    <property type="match status" value="1"/>
</dbReference>
<evidence type="ECO:0000259" key="4">
    <source>
        <dbReference type="Pfam" id="PF13193"/>
    </source>
</evidence>
<dbReference type="PANTHER" id="PTHR44845:SF7">
    <property type="entry name" value="PLIPASTATIN SYNTHASE SUBUNIT D"/>
    <property type="match status" value="1"/>
</dbReference>
<dbReference type="PROSITE" id="PS00455">
    <property type="entry name" value="AMP_BINDING"/>
    <property type="match status" value="1"/>
</dbReference>
<dbReference type="NCBIfam" id="TIGR01733">
    <property type="entry name" value="AA-adenyl-dom"/>
    <property type="match status" value="1"/>
</dbReference>
<dbReference type="InterPro" id="IPR010071">
    <property type="entry name" value="AA_adenyl_dom"/>
</dbReference>
<dbReference type="EMBL" id="CR628337">
    <property type="protein sequence ID" value="CAH16149.1"/>
    <property type="molecule type" value="Genomic_DNA"/>
</dbReference>
<dbReference type="Proteomes" id="UP000002517">
    <property type="component" value="Chromosome"/>
</dbReference>
<evidence type="ECO:0000313" key="5">
    <source>
        <dbReference type="EMBL" id="CAH16149.1"/>
    </source>
</evidence>
<dbReference type="Pfam" id="PF00501">
    <property type="entry name" value="AMP-binding"/>
    <property type="match status" value="1"/>
</dbReference>
<keyword evidence="1" id="KW-0596">Phosphopantetheine</keyword>
<dbReference type="InterPro" id="IPR045851">
    <property type="entry name" value="AMP-bd_C_sf"/>
</dbReference>
<feature type="domain" description="AMP-dependent synthetase/ligase" evidence="3">
    <location>
        <begin position="14"/>
        <end position="364"/>
    </location>
</feature>
<dbReference type="FunFam" id="3.40.50.980:FF:000001">
    <property type="entry name" value="Non-ribosomal peptide synthetase"/>
    <property type="match status" value="1"/>
</dbReference>
<evidence type="ECO:0000313" key="6">
    <source>
        <dbReference type="Proteomes" id="UP000002517"/>
    </source>
</evidence>
<proteinExistence type="predicted"/>
<dbReference type="Gene3D" id="2.30.38.10">
    <property type="entry name" value="Luciferase, Domain 3"/>
    <property type="match status" value="1"/>
</dbReference>
<feature type="domain" description="AMP-binding enzyme C-terminal" evidence="4">
    <location>
        <begin position="421"/>
        <end position="497"/>
    </location>
</feature>
<dbReference type="PRINTS" id="PR00154">
    <property type="entry name" value="AMPBINDING"/>
</dbReference>
<keyword evidence="2" id="KW-0597">Phosphoprotein</keyword>
<dbReference type="RefSeq" id="WP_011215905.1">
    <property type="nucleotide sequence ID" value="NC_006369.1"/>
</dbReference>
<dbReference type="Gene3D" id="3.30.300.30">
    <property type="match status" value="1"/>
</dbReference>
<gene>
    <name evidence="5" type="ordered locus">lpl1910</name>
</gene>
<evidence type="ECO:0008006" key="7">
    <source>
        <dbReference type="Google" id="ProtNLM"/>
    </source>
</evidence>
<dbReference type="InterPro" id="IPR020845">
    <property type="entry name" value="AMP-binding_CS"/>
</dbReference>
<evidence type="ECO:0000256" key="2">
    <source>
        <dbReference type="ARBA" id="ARBA00022553"/>
    </source>
</evidence>
<protein>
    <recommendedName>
        <fullName evidence="7">Peptide synthetase</fullName>
    </recommendedName>
</protein>
<evidence type="ECO:0000259" key="3">
    <source>
        <dbReference type="Pfam" id="PF00501"/>
    </source>
</evidence>
<dbReference type="Pfam" id="PF13193">
    <property type="entry name" value="AMP-binding_C"/>
    <property type="match status" value="1"/>
</dbReference>
<evidence type="ECO:0000256" key="1">
    <source>
        <dbReference type="ARBA" id="ARBA00022450"/>
    </source>
</evidence>
<dbReference type="LegioList" id="lpl1910"/>
<dbReference type="InterPro" id="IPR000873">
    <property type="entry name" value="AMP-dep_synth/lig_dom"/>
</dbReference>
<dbReference type="HOGENOM" id="CLU_000022_2_12_6"/>
<dbReference type="KEGG" id="lpf:lpl1910"/>
<reference evidence="5 6" key="1">
    <citation type="journal article" date="2004" name="Nat. Genet.">
        <title>Evidence in the Legionella pneumophila genome for exploitation of host cell functions and high genome plasticity.</title>
        <authorList>
            <person name="Cazalet C."/>
            <person name="Rusniok C."/>
            <person name="Bruggemann H."/>
            <person name="Zidane N."/>
            <person name="Magnier A."/>
            <person name="Ma L."/>
            <person name="Tichit M."/>
            <person name="Jarraud S."/>
            <person name="Bouchier C."/>
            <person name="Vandenesch F."/>
            <person name="Kunst F."/>
            <person name="Etienne J."/>
            <person name="Glaser P."/>
            <person name="Buchrieser C."/>
        </authorList>
    </citation>
    <scope>NUCLEOTIDE SEQUENCE [LARGE SCALE GENOMIC DNA]</scope>
    <source>
        <strain evidence="5 6">Lens</strain>
    </source>
</reference>
<organism evidence="5 6">
    <name type="scientific">Legionella pneumophila (strain Lens)</name>
    <dbReference type="NCBI Taxonomy" id="297245"/>
    <lineage>
        <taxon>Bacteria</taxon>
        <taxon>Pseudomonadati</taxon>
        <taxon>Pseudomonadota</taxon>
        <taxon>Gammaproteobacteria</taxon>
        <taxon>Legionellales</taxon>
        <taxon>Legionellaceae</taxon>
        <taxon>Legionella</taxon>
    </lineage>
</organism>
<dbReference type="InterPro" id="IPR020459">
    <property type="entry name" value="AMP-binding"/>
</dbReference>
<name>Q5WVA6_LEGPL</name>
<accession>Q5WVA6</accession>
<dbReference type="AlphaFoldDB" id="Q5WVA6"/>
<dbReference type="CDD" id="cd05930">
    <property type="entry name" value="A_NRPS"/>
    <property type="match status" value="1"/>
</dbReference>